<dbReference type="InterPro" id="IPR029044">
    <property type="entry name" value="Nucleotide-diphossugar_trans"/>
</dbReference>
<dbReference type="EMBL" id="CP134145">
    <property type="protein sequence ID" value="WNC71286.1"/>
    <property type="molecule type" value="Genomic_DNA"/>
</dbReference>
<name>A0ABY9TS84_9GAMM</name>
<sequence length="288" mass="32844">MKNIAAVIILYHPKILEVEKNISLLASQVSHCFIVDNSVPKTEQLMLPDNATLISLGENVGIAKAQNIGLKKAQEQNADFTVLFDQDSQVTKSIVIDLHKSYYLEAAKTHKVIAVGPRPFDIFTQKIMIPSVQKEHASLSELTICSQIIASGKMIKMEYLDEVGLFLEELFIDGVDHEWCWRAKVKGFSVAINESVIMNHQLGDARGRFLGITYKIGSPIRLFYQFRNILILSRRDYVPTYWKLRNLISIPVRFVIFSIRGPNRSKRIRFMLRGIFKGILYNSKTINN</sequence>
<reference evidence="2" key="1">
    <citation type="submission" date="2023-09" db="EMBL/GenBank/DDBJ databases">
        <authorList>
            <person name="Li S."/>
            <person name="Li X."/>
            <person name="Zhang C."/>
            <person name="Zhao Z."/>
        </authorList>
    </citation>
    <scope>NUCLEOTIDE SEQUENCE [LARGE SCALE GENOMIC DNA]</scope>
    <source>
        <strain evidence="2">SQ149</strain>
    </source>
</reference>
<organism evidence="1 2">
    <name type="scientific">Thalassotalea psychrophila</name>
    <dbReference type="NCBI Taxonomy" id="3065647"/>
    <lineage>
        <taxon>Bacteria</taxon>
        <taxon>Pseudomonadati</taxon>
        <taxon>Pseudomonadota</taxon>
        <taxon>Gammaproteobacteria</taxon>
        <taxon>Alteromonadales</taxon>
        <taxon>Colwelliaceae</taxon>
        <taxon>Thalassotalea</taxon>
    </lineage>
</organism>
<dbReference type="CDD" id="cd02526">
    <property type="entry name" value="GT2_RfbF_like"/>
    <property type="match status" value="1"/>
</dbReference>
<dbReference type="Gene3D" id="3.90.550.10">
    <property type="entry name" value="Spore Coat Polysaccharide Biosynthesis Protein SpsA, Chain A"/>
    <property type="match status" value="1"/>
</dbReference>
<proteinExistence type="predicted"/>
<evidence type="ECO:0000313" key="1">
    <source>
        <dbReference type="EMBL" id="WNC71286.1"/>
    </source>
</evidence>
<dbReference type="Proteomes" id="UP001258994">
    <property type="component" value="Chromosome"/>
</dbReference>
<protein>
    <submittedName>
        <fullName evidence="1">Glycosyltransferase family 2 protein</fullName>
    </submittedName>
</protein>
<evidence type="ECO:0000313" key="2">
    <source>
        <dbReference type="Proteomes" id="UP001258994"/>
    </source>
</evidence>
<accession>A0ABY9TS84</accession>
<dbReference type="RefSeq" id="WP_348390422.1">
    <property type="nucleotide sequence ID" value="NZ_CP134145.1"/>
</dbReference>
<gene>
    <name evidence="1" type="ORF">RGQ13_14285</name>
</gene>
<dbReference type="SUPFAM" id="SSF53448">
    <property type="entry name" value="Nucleotide-diphospho-sugar transferases"/>
    <property type="match status" value="1"/>
</dbReference>
<keyword evidence="2" id="KW-1185">Reference proteome</keyword>